<dbReference type="Proteomes" id="UP000694557">
    <property type="component" value="Unassembled WGS sequence"/>
</dbReference>
<proteinExistence type="predicted"/>
<evidence type="ECO:0000313" key="5">
    <source>
        <dbReference type="Proteomes" id="UP000694557"/>
    </source>
</evidence>
<evidence type="ECO:0000256" key="2">
    <source>
        <dbReference type="SAM" id="Phobius"/>
    </source>
</evidence>
<dbReference type="GO" id="GO:0055013">
    <property type="term" value="P:cardiac muscle cell development"/>
    <property type="evidence" value="ECO:0007669"/>
    <property type="project" value="UniProtKB-ARBA"/>
</dbReference>
<dbReference type="InterPro" id="IPR036179">
    <property type="entry name" value="Ig-like_dom_sf"/>
</dbReference>
<reference evidence="4" key="1">
    <citation type="submission" date="2025-08" db="UniProtKB">
        <authorList>
            <consortium name="Ensembl"/>
        </authorList>
    </citation>
    <scope>IDENTIFICATION</scope>
</reference>
<accession>A0A8C7GHW5</accession>
<dbReference type="FunFam" id="2.60.40.10:FF:000107">
    <property type="entry name" value="Myosin, light chain kinase a"/>
    <property type="match status" value="1"/>
</dbReference>
<dbReference type="GeneTree" id="ENSGT01110000267173"/>
<keyword evidence="1" id="KW-0393">Immunoglobulin domain</keyword>
<organism evidence="4 5">
    <name type="scientific">Oncorhynchus kisutch</name>
    <name type="common">Coho salmon</name>
    <name type="synonym">Salmo kisutch</name>
    <dbReference type="NCBI Taxonomy" id="8019"/>
    <lineage>
        <taxon>Eukaryota</taxon>
        <taxon>Metazoa</taxon>
        <taxon>Chordata</taxon>
        <taxon>Craniata</taxon>
        <taxon>Vertebrata</taxon>
        <taxon>Euteleostomi</taxon>
        <taxon>Actinopterygii</taxon>
        <taxon>Neopterygii</taxon>
        <taxon>Teleostei</taxon>
        <taxon>Protacanthopterygii</taxon>
        <taxon>Salmoniformes</taxon>
        <taxon>Salmonidae</taxon>
        <taxon>Salmoninae</taxon>
        <taxon>Oncorhynchus</taxon>
    </lineage>
</organism>
<evidence type="ECO:0000256" key="1">
    <source>
        <dbReference type="ARBA" id="ARBA00023319"/>
    </source>
</evidence>
<feature type="domain" description="Ig-like" evidence="3">
    <location>
        <begin position="26"/>
        <end position="89"/>
    </location>
</feature>
<evidence type="ECO:0000259" key="3">
    <source>
        <dbReference type="PROSITE" id="PS50835"/>
    </source>
</evidence>
<dbReference type="Gene3D" id="2.60.40.10">
    <property type="entry name" value="Immunoglobulins"/>
    <property type="match status" value="2"/>
</dbReference>
<protein>
    <recommendedName>
        <fullName evidence="3">Ig-like domain-containing protein</fullName>
    </recommendedName>
</protein>
<keyword evidence="2" id="KW-0812">Transmembrane</keyword>
<dbReference type="PROSITE" id="PS50835">
    <property type="entry name" value="IG_LIKE"/>
    <property type="match status" value="2"/>
</dbReference>
<dbReference type="PANTHER" id="PTHR47633">
    <property type="entry name" value="IMMUNOGLOBULIN"/>
    <property type="match status" value="1"/>
</dbReference>
<feature type="domain" description="Ig-like" evidence="3">
    <location>
        <begin position="118"/>
        <end position="192"/>
    </location>
</feature>
<dbReference type="InterPro" id="IPR003598">
    <property type="entry name" value="Ig_sub2"/>
</dbReference>
<dbReference type="SUPFAM" id="SSF48726">
    <property type="entry name" value="Immunoglobulin"/>
    <property type="match status" value="3"/>
</dbReference>
<dbReference type="Pfam" id="PF07679">
    <property type="entry name" value="I-set"/>
    <property type="match status" value="2"/>
</dbReference>
<dbReference type="InterPro" id="IPR013783">
    <property type="entry name" value="Ig-like_fold"/>
</dbReference>
<dbReference type="InterPro" id="IPR007110">
    <property type="entry name" value="Ig-like_dom"/>
</dbReference>
<name>A0A8C7GHW5_ONCKI</name>
<reference evidence="4" key="2">
    <citation type="submission" date="2025-09" db="UniProtKB">
        <authorList>
            <consortium name="Ensembl"/>
        </authorList>
    </citation>
    <scope>IDENTIFICATION</scope>
</reference>
<dbReference type="Ensembl" id="ENSOKIT00005046020.1">
    <property type="protein sequence ID" value="ENSOKIP00005043679.1"/>
    <property type="gene ID" value="ENSOKIG00005018392.1"/>
</dbReference>
<evidence type="ECO:0000313" key="4">
    <source>
        <dbReference type="Ensembl" id="ENSOKIP00005043679.1"/>
    </source>
</evidence>
<keyword evidence="2" id="KW-0472">Membrane</keyword>
<dbReference type="CDD" id="cd00096">
    <property type="entry name" value="Ig"/>
    <property type="match status" value="2"/>
</dbReference>
<sequence>MIKFNILKLIVTFIIEKPEVINVTLGDAVSLECKVSGTPEIKVKWTKDGIELTPSRQNKLNFENNLSSLKIQSTQLEDAGDYLFEATNSVDTCSCKVKLIVVGQCKITVNFSTQKVLGSVVYMECKVAGSLPISVQWTKDGSVLASKTKYQLEQKDNTVSLEIKNFEEEDTGEYLCKITNKAGSSDCSGALKAKGQSHTFIGLEGLSCFLDLYSVGFLQSGTYSCQVSNDAGTVKCTTNLLVTGWIILFFATLHLFNSISFFHFHRSFITLPITHA</sequence>
<dbReference type="InterPro" id="IPR003599">
    <property type="entry name" value="Ig_sub"/>
</dbReference>
<dbReference type="SMART" id="SM00408">
    <property type="entry name" value="IGc2"/>
    <property type="match status" value="2"/>
</dbReference>
<dbReference type="AlphaFoldDB" id="A0A8C7GHW5"/>
<dbReference type="SMART" id="SM00409">
    <property type="entry name" value="IG"/>
    <property type="match status" value="2"/>
</dbReference>
<feature type="transmembrane region" description="Helical" evidence="2">
    <location>
        <begin position="240"/>
        <end position="262"/>
    </location>
</feature>
<dbReference type="InterPro" id="IPR013098">
    <property type="entry name" value="Ig_I-set"/>
</dbReference>
<keyword evidence="5" id="KW-1185">Reference proteome</keyword>
<dbReference type="GO" id="GO:0003007">
    <property type="term" value="P:heart morphogenesis"/>
    <property type="evidence" value="ECO:0007669"/>
    <property type="project" value="UniProtKB-ARBA"/>
</dbReference>
<dbReference type="PANTHER" id="PTHR47633:SF4">
    <property type="entry name" value="MYOPALLADIN ISOFORM X1"/>
    <property type="match status" value="1"/>
</dbReference>
<dbReference type="FunFam" id="2.60.40.10:FF:000022">
    <property type="entry name" value="Cardiac titin"/>
    <property type="match status" value="1"/>
</dbReference>
<keyword evidence="2" id="KW-1133">Transmembrane helix</keyword>